<evidence type="ECO:0000313" key="4">
    <source>
        <dbReference type="EMBL" id="AKB91361.1"/>
    </source>
</evidence>
<dbReference type="InterPro" id="IPR004214">
    <property type="entry name" value="Conotoxin"/>
</dbReference>
<dbReference type="EMBL" id="KP216838">
    <property type="protein sequence ID" value="AKB91361.1"/>
    <property type="molecule type" value="mRNA"/>
</dbReference>
<dbReference type="Pfam" id="PF02950">
    <property type="entry name" value="Conotoxin"/>
    <property type="match status" value="1"/>
</dbReference>
<dbReference type="GO" id="GO:0005576">
    <property type="term" value="C:extracellular region"/>
    <property type="evidence" value="ECO:0007669"/>
    <property type="project" value="UniProtKB-SubCell"/>
</dbReference>
<dbReference type="AlphaFoldDB" id="A0A0E3X2C5"/>
<feature type="signal peptide" evidence="3">
    <location>
        <begin position="1"/>
        <end position="22"/>
    </location>
</feature>
<sequence>MKLTCVLIIAVLFLTAYQLATAASYAKGKQKHRALRPADKHLRLTKRCNDRGGGCSQHPHCCGGTCNKLIGVCL</sequence>
<dbReference type="SMR" id="A0A0E3X2C5"/>
<name>A0A0E3X2C5_CONMI</name>
<proteinExistence type="evidence at transcript level"/>
<reference evidence="4" key="2">
    <citation type="submission" date="2014-12" db="EMBL/GenBank/DDBJ databases">
        <authorList>
            <person name="Jin A.-H."/>
            <person name="Dutertre S."/>
            <person name="Kaas Q."/>
            <person name="Lavergne V."/>
            <person name="Kubala P."/>
            <person name="Lewis R.J."/>
            <person name="Alewood P.F."/>
        </authorList>
    </citation>
    <scope>NUCLEOTIDE SEQUENCE</scope>
    <source>
        <tissue evidence="4">Venom duct</tissue>
    </source>
</reference>
<keyword evidence="3" id="KW-0732">Signal</keyword>
<evidence type="ECO:0000256" key="1">
    <source>
        <dbReference type="ARBA" id="ARBA00004613"/>
    </source>
</evidence>
<comment type="subcellular location">
    <subcellularLocation>
        <location evidence="1">Secreted</location>
    </subcellularLocation>
</comment>
<evidence type="ECO:0000256" key="3">
    <source>
        <dbReference type="SAM" id="SignalP"/>
    </source>
</evidence>
<protein>
    <submittedName>
        <fullName evidence="4">Conopeptide Mi023</fullName>
    </submittedName>
</protein>
<organism evidence="4">
    <name type="scientific">Conus miles</name>
    <name type="common">Soldier cone</name>
    <name type="synonym">Mile cone</name>
    <dbReference type="NCBI Taxonomy" id="69564"/>
    <lineage>
        <taxon>Eukaryota</taxon>
        <taxon>Metazoa</taxon>
        <taxon>Spiralia</taxon>
        <taxon>Lophotrochozoa</taxon>
        <taxon>Mollusca</taxon>
        <taxon>Gastropoda</taxon>
        <taxon>Caenogastropoda</taxon>
        <taxon>Neogastropoda</taxon>
        <taxon>Conoidea</taxon>
        <taxon>Conidae</taxon>
        <taxon>Conus</taxon>
        <taxon>Rhizoconus</taxon>
    </lineage>
</organism>
<accession>A0A0E3X2C5</accession>
<dbReference type="GO" id="GO:0008200">
    <property type="term" value="F:ion channel inhibitor activity"/>
    <property type="evidence" value="ECO:0007669"/>
    <property type="project" value="InterPro"/>
</dbReference>
<reference evidence="4" key="1">
    <citation type="journal article" date="2013" name="Mol. Cell. Proteomics">
        <title>Transcriptomic messiness in the venom duct of Conus miles contributes to conotoxin diversity.</title>
        <authorList>
            <person name="Jin A.H."/>
            <person name="Dutertre S."/>
            <person name="Kaas Q."/>
            <person name="Lavergne V."/>
            <person name="Kubala P."/>
            <person name="Lewis R.J."/>
            <person name="Alewood P.F."/>
        </authorList>
    </citation>
    <scope>NUCLEOTIDE SEQUENCE</scope>
    <source>
        <tissue evidence="4">Venom duct</tissue>
    </source>
</reference>
<keyword evidence="2" id="KW-0964">Secreted</keyword>
<evidence type="ECO:0000256" key="2">
    <source>
        <dbReference type="ARBA" id="ARBA00022525"/>
    </source>
</evidence>
<feature type="chain" id="PRO_5002414917" evidence="3">
    <location>
        <begin position="23"/>
        <end position="74"/>
    </location>
</feature>